<comment type="similarity">
    <text evidence="1">Belongs to the sigma-54 factor family.</text>
</comment>
<keyword evidence="12" id="KW-1185">Reference proteome</keyword>
<dbReference type="PRINTS" id="PR00045">
    <property type="entry name" value="SIGMA54FCT"/>
</dbReference>
<dbReference type="PROSITE" id="PS00717">
    <property type="entry name" value="SIGMA54_1"/>
    <property type="match status" value="1"/>
</dbReference>
<evidence type="ECO:0000256" key="3">
    <source>
        <dbReference type="ARBA" id="ARBA00022679"/>
    </source>
</evidence>
<dbReference type="InterPro" id="IPR007046">
    <property type="entry name" value="RNA_pol_sigma_54_core-bd"/>
</dbReference>
<evidence type="ECO:0000256" key="1">
    <source>
        <dbReference type="ARBA" id="ARBA00008798"/>
    </source>
</evidence>
<evidence type="ECO:0000259" key="10">
    <source>
        <dbReference type="Pfam" id="PF04963"/>
    </source>
</evidence>
<dbReference type="Pfam" id="PF04963">
    <property type="entry name" value="Sigma54_CBD"/>
    <property type="match status" value="1"/>
</dbReference>
<gene>
    <name evidence="11" type="ORF">J2736_001192</name>
</gene>
<accession>A0ABU1NRN4</accession>
<dbReference type="Pfam" id="PF04552">
    <property type="entry name" value="Sigma54_DBD"/>
    <property type="match status" value="1"/>
</dbReference>
<organism evidence="11 12">
    <name type="scientific">Paenibacillus qinlingensis</name>
    <dbReference type="NCBI Taxonomy" id="1837343"/>
    <lineage>
        <taxon>Bacteria</taxon>
        <taxon>Bacillati</taxon>
        <taxon>Bacillota</taxon>
        <taxon>Bacilli</taxon>
        <taxon>Bacillales</taxon>
        <taxon>Paenibacillaceae</taxon>
        <taxon>Paenibacillus</taxon>
    </lineage>
</organism>
<evidence type="ECO:0000313" key="12">
    <source>
        <dbReference type="Proteomes" id="UP001267290"/>
    </source>
</evidence>
<dbReference type="InterPro" id="IPR038709">
    <property type="entry name" value="RpoN_core-bd_sf"/>
</dbReference>
<evidence type="ECO:0000256" key="2">
    <source>
        <dbReference type="ARBA" id="ARBA00022478"/>
    </source>
</evidence>
<dbReference type="PANTHER" id="PTHR32248">
    <property type="entry name" value="RNA POLYMERASE SIGMA-54 FACTOR"/>
    <property type="match status" value="1"/>
</dbReference>
<dbReference type="Pfam" id="PF00309">
    <property type="entry name" value="Sigma54_AID"/>
    <property type="match status" value="1"/>
</dbReference>
<keyword evidence="5" id="KW-0805">Transcription regulation</keyword>
<evidence type="ECO:0000256" key="7">
    <source>
        <dbReference type="ARBA" id="ARBA00023125"/>
    </source>
</evidence>
<evidence type="ECO:0000256" key="4">
    <source>
        <dbReference type="ARBA" id="ARBA00022695"/>
    </source>
</evidence>
<reference evidence="11 12" key="1">
    <citation type="submission" date="2023-07" db="EMBL/GenBank/DDBJ databases">
        <title>Sorghum-associated microbial communities from plants grown in Nebraska, USA.</title>
        <authorList>
            <person name="Schachtman D."/>
        </authorList>
    </citation>
    <scope>NUCLEOTIDE SEQUENCE [LARGE SCALE GENOMIC DNA]</scope>
    <source>
        <strain evidence="11 12">CC258</strain>
    </source>
</reference>
<keyword evidence="7" id="KW-0238">DNA-binding</keyword>
<dbReference type="NCBIfam" id="TIGR02395">
    <property type="entry name" value="rpoN_sigma"/>
    <property type="match status" value="1"/>
</dbReference>
<dbReference type="InterPro" id="IPR007634">
    <property type="entry name" value="RNA_pol_sigma_54_DNA-bd"/>
</dbReference>
<name>A0ABU1NRN4_9BACL</name>
<feature type="domain" description="RNA polymerase sigma factor 54 core-binding" evidence="10">
    <location>
        <begin position="84"/>
        <end position="270"/>
    </location>
</feature>
<feature type="domain" description="RNA polymerase sigma factor 54 DNA-binding" evidence="9">
    <location>
        <begin position="285"/>
        <end position="443"/>
    </location>
</feature>
<evidence type="ECO:0000259" key="9">
    <source>
        <dbReference type="Pfam" id="PF04552"/>
    </source>
</evidence>
<dbReference type="PROSITE" id="PS50044">
    <property type="entry name" value="SIGMA54_3"/>
    <property type="match status" value="1"/>
</dbReference>
<keyword evidence="8" id="KW-0804">Transcription</keyword>
<evidence type="ECO:0000256" key="6">
    <source>
        <dbReference type="ARBA" id="ARBA00023082"/>
    </source>
</evidence>
<keyword evidence="4" id="KW-0548">Nucleotidyltransferase</keyword>
<keyword evidence="3" id="KW-0808">Transferase</keyword>
<evidence type="ECO:0000256" key="5">
    <source>
        <dbReference type="ARBA" id="ARBA00023015"/>
    </source>
</evidence>
<dbReference type="Gene3D" id="1.10.10.1330">
    <property type="entry name" value="RNA polymerase sigma-54 factor, core-binding domain"/>
    <property type="match status" value="1"/>
</dbReference>
<dbReference type="PROSITE" id="PS00718">
    <property type="entry name" value="SIGMA54_2"/>
    <property type="match status" value="1"/>
</dbReference>
<protein>
    <submittedName>
        <fullName evidence="11">RNA polymerase sigma-54 factor</fullName>
    </submittedName>
</protein>
<dbReference type="EMBL" id="JAVDSB010000001">
    <property type="protein sequence ID" value="MDR6550009.1"/>
    <property type="molecule type" value="Genomic_DNA"/>
</dbReference>
<dbReference type="PIRSF" id="PIRSF000774">
    <property type="entry name" value="RpoN"/>
    <property type="match status" value="1"/>
</dbReference>
<dbReference type="InterPro" id="IPR000394">
    <property type="entry name" value="RNA_pol_sigma_54"/>
</dbReference>
<dbReference type="Proteomes" id="UP001267290">
    <property type="component" value="Unassembled WGS sequence"/>
</dbReference>
<comment type="caution">
    <text evidence="11">The sequence shown here is derived from an EMBL/GenBank/DDBJ whole genome shotgun (WGS) entry which is preliminary data.</text>
</comment>
<evidence type="ECO:0000313" key="11">
    <source>
        <dbReference type="EMBL" id="MDR6550009.1"/>
    </source>
</evidence>
<proteinExistence type="inferred from homology"/>
<dbReference type="Gene3D" id="1.10.10.60">
    <property type="entry name" value="Homeodomain-like"/>
    <property type="match status" value="1"/>
</dbReference>
<dbReference type="PANTHER" id="PTHR32248:SF4">
    <property type="entry name" value="RNA POLYMERASE SIGMA-54 FACTOR"/>
    <property type="match status" value="1"/>
</dbReference>
<evidence type="ECO:0000256" key="8">
    <source>
        <dbReference type="ARBA" id="ARBA00023163"/>
    </source>
</evidence>
<keyword evidence="6" id="KW-0731">Sigma factor</keyword>
<sequence length="444" mass="50707">MRQGYGMFQQQTAKLRITPQLRKAIMILKLSTPELHEVVRRELVENPALDMAGYDWDTYHINNVSPKFFRHTATPDANYDAYLHAASNEVSLERHLKEQLSFAKKIPQTIRKVITFLIGNLDTNGYLGTTLEEVADICKVDMTSANYALRILQSFEPRGIGARNLQECLLLQVQSLSDCFPLVSLLIRSHLNEIADYRISKLATNLQVAPQEIQAAIDVIKGLNPRPGGAFHIETVPYIIPEVIIEKAGEQLIVLLHQATSSRLSVNGYYERMVKENTEYSKAAKFLSHKLHAARFFMKCVEQRRKTIFRVTQAIVEEQADFFWKGSGHLKPMTLKQIADKLGIHESTVSRATAGKYAQTPWGIFELKYFFPSGLQMDRGDSASSERMKLKIKEWINSESPRRPFSDQKLADLMKQEGFKVSRRTIAKYREELGISSSVRRKRI</sequence>
<keyword evidence="2" id="KW-0240">DNA-directed RNA polymerase</keyword>